<dbReference type="AlphaFoldDB" id="A0A2N5U0Q4"/>
<dbReference type="InterPro" id="IPR021622">
    <property type="entry name" value="Afadin/alpha-actinin-bd"/>
</dbReference>
<feature type="compositionally biased region" description="Basic and acidic residues" evidence="4">
    <location>
        <begin position="134"/>
        <end position="143"/>
    </location>
</feature>
<evidence type="ECO:0000256" key="2">
    <source>
        <dbReference type="ARBA" id="ARBA00023054"/>
    </source>
</evidence>
<feature type="compositionally biased region" description="Low complexity" evidence="4">
    <location>
        <begin position="556"/>
        <end position="569"/>
    </location>
</feature>
<name>A0A2N5U0Q4_9BASI</name>
<dbReference type="EMBL" id="PGCI01000272">
    <property type="protein sequence ID" value="PLW31323.1"/>
    <property type="molecule type" value="Genomic_DNA"/>
</dbReference>
<comment type="similarity">
    <text evidence="1">Belongs to the ADIP family.</text>
</comment>
<evidence type="ECO:0000256" key="1">
    <source>
        <dbReference type="ARBA" id="ARBA00009291"/>
    </source>
</evidence>
<evidence type="ECO:0000313" key="6">
    <source>
        <dbReference type="Proteomes" id="UP000235392"/>
    </source>
</evidence>
<feature type="region of interest" description="Disordered" evidence="4">
    <location>
        <begin position="118"/>
        <end position="143"/>
    </location>
</feature>
<dbReference type="Pfam" id="PF11559">
    <property type="entry name" value="ADIP"/>
    <property type="match status" value="1"/>
</dbReference>
<gene>
    <name evidence="5" type="ORF">PCASD_13655</name>
</gene>
<keyword evidence="2 3" id="KW-0175">Coiled coil</keyword>
<dbReference type="Proteomes" id="UP000235392">
    <property type="component" value="Unassembled WGS sequence"/>
</dbReference>
<sequence>MPQAVDPQNSHPEQPSSSSTTHLHADAPEDTHAEELAQISTQLVSAGFLRQPLPANTLNGGSIEGQKHLIKAIWSMIGSRSKEMAIREGLLAKQRELSYEHTRLEGFLERAEKEKLEAQQEATASTNRANAAQKELEVEKAKHRKTRDDYSKLKNAERLIKTTSVHEIRKKTNELDELQRRLTKFSSSKDLPPPSSLNWSSSIPLATRVDSIGGGRVGLLEFDLNASRDQNHQLQIDNSRLREYIGLYEQQLIDLISEITNNTENLMFDSDDNEQVDEENRYISTSSSNVALPKIYKRLSLVTFKVRDRVLEIVKLVEELQNKLSEVSSLVEQEKIKSQKELEKTRARFEKEVEALKLSLKEAEATVEGWAHTGLASGTAQVNGMEDVTFERTLEIAQPQLQRQIEALSVERKKLAKEAIELARQKAEMEMRKLNEEREKILKELDVNATPQRSVPSSKTTGGQSIDQAGTQAEKGNETLESLVVYTKSGSSKTLPMKKGKARSSISKSLGTVHRVKQPLPALTTRLSKPAPTRNRAAVLKSLLSITGDEEQAIPTSSTDTATISTTTTRKPILPHKSLARPSARPLCSSSRLRNEPSAAQNKLTLGKSNSRITRPPP</sequence>
<comment type="caution">
    <text evidence="5">The sequence shown here is derived from an EMBL/GenBank/DDBJ whole genome shotgun (WGS) entry which is preliminary data.</text>
</comment>
<feature type="compositionally biased region" description="Polar residues" evidence="4">
    <location>
        <begin position="588"/>
        <end position="618"/>
    </location>
</feature>
<feature type="region of interest" description="Disordered" evidence="4">
    <location>
        <begin position="551"/>
        <end position="618"/>
    </location>
</feature>
<evidence type="ECO:0000256" key="3">
    <source>
        <dbReference type="SAM" id="Coils"/>
    </source>
</evidence>
<accession>A0A2N5U0Q4</accession>
<evidence type="ECO:0000313" key="5">
    <source>
        <dbReference type="EMBL" id="PLW31323.1"/>
    </source>
</evidence>
<reference evidence="5 6" key="1">
    <citation type="submission" date="2017-11" db="EMBL/GenBank/DDBJ databases">
        <title>De novo assembly and phasing of dikaryotic genomes from two isolates of Puccinia coronata f. sp. avenae, the causal agent of oat crown rust.</title>
        <authorList>
            <person name="Miller M.E."/>
            <person name="Zhang Y."/>
            <person name="Omidvar V."/>
            <person name="Sperschneider J."/>
            <person name="Schwessinger B."/>
            <person name="Raley C."/>
            <person name="Palmer J.M."/>
            <person name="Garnica D."/>
            <person name="Upadhyaya N."/>
            <person name="Rathjen J."/>
            <person name="Taylor J.M."/>
            <person name="Park R.F."/>
            <person name="Dodds P.N."/>
            <person name="Hirsch C.D."/>
            <person name="Kianian S.F."/>
            <person name="Figueroa M."/>
        </authorList>
    </citation>
    <scope>NUCLEOTIDE SEQUENCE [LARGE SCALE GENOMIC DNA]</scope>
    <source>
        <strain evidence="5">12SD80</strain>
    </source>
</reference>
<evidence type="ECO:0000256" key="4">
    <source>
        <dbReference type="SAM" id="MobiDB-lite"/>
    </source>
</evidence>
<feature type="compositionally biased region" description="Polar residues" evidence="4">
    <location>
        <begin position="1"/>
        <end position="22"/>
    </location>
</feature>
<feature type="coiled-coil region" evidence="3">
    <location>
        <begin position="313"/>
        <end position="366"/>
    </location>
</feature>
<feature type="compositionally biased region" description="Polar residues" evidence="4">
    <location>
        <begin position="449"/>
        <end position="471"/>
    </location>
</feature>
<organism evidence="5 6">
    <name type="scientific">Puccinia coronata f. sp. avenae</name>
    <dbReference type="NCBI Taxonomy" id="200324"/>
    <lineage>
        <taxon>Eukaryota</taxon>
        <taxon>Fungi</taxon>
        <taxon>Dikarya</taxon>
        <taxon>Basidiomycota</taxon>
        <taxon>Pucciniomycotina</taxon>
        <taxon>Pucciniomycetes</taxon>
        <taxon>Pucciniales</taxon>
        <taxon>Pucciniaceae</taxon>
        <taxon>Puccinia</taxon>
    </lineage>
</organism>
<protein>
    <submittedName>
        <fullName evidence="5">Uncharacterized protein</fullName>
    </submittedName>
</protein>
<feature type="coiled-coil region" evidence="3">
    <location>
        <begin position="398"/>
        <end position="444"/>
    </location>
</feature>
<proteinExistence type="inferred from homology"/>
<feature type="region of interest" description="Disordered" evidence="4">
    <location>
        <begin position="1"/>
        <end position="30"/>
    </location>
</feature>
<feature type="region of interest" description="Disordered" evidence="4">
    <location>
        <begin position="444"/>
        <end position="477"/>
    </location>
</feature>